<evidence type="ECO:0000313" key="10">
    <source>
        <dbReference type="EMBL" id="GFO05961.1"/>
    </source>
</evidence>
<comment type="caution">
    <text evidence="10">The sequence shown here is derived from an EMBL/GenBank/DDBJ whole genome shotgun (WGS) entry which is preliminary data.</text>
</comment>
<dbReference type="GO" id="GO:0019706">
    <property type="term" value="F:protein-cysteine S-palmitoyltransferase activity"/>
    <property type="evidence" value="ECO:0007669"/>
    <property type="project" value="UniProtKB-EC"/>
</dbReference>
<feature type="compositionally biased region" description="Basic and acidic residues" evidence="8">
    <location>
        <begin position="142"/>
        <end position="157"/>
    </location>
</feature>
<dbReference type="PANTHER" id="PTHR22883:SF386">
    <property type="entry name" value="PALMITOYLTRANSFERASE"/>
    <property type="match status" value="1"/>
</dbReference>
<comment type="subcellular location">
    <subcellularLocation>
        <location evidence="1">Membrane</location>
        <topology evidence="1">Multi-pass membrane protein</topology>
    </subcellularLocation>
</comment>
<dbReference type="GO" id="GO:0016020">
    <property type="term" value="C:membrane"/>
    <property type="evidence" value="ECO:0007669"/>
    <property type="project" value="UniProtKB-SubCell"/>
</dbReference>
<evidence type="ECO:0000256" key="8">
    <source>
        <dbReference type="SAM" id="MobiDB-lite"/>
    </source>
</evidence>
<feature type="transmembrane region" description="Helical" evidence="7">
    <location>
        <begin position="213"/>
        <end position="233"/>
    </location>
</feature>
<comment type="catalytic activity">
    <reaction evidence="7">
        <text>L-cysteinyl-[protein] + hexadecanoyl-CoA = S-hexadecanoyl-L-cysteinyl-[protein] + CoA</text>
        <dbReference type="Rhea" id="RHEA:36683"/>
        <dbReference type="Rhea" id="RHEA-COMP:10131"/>
        <dbReference type="Rhea" id="RHEA-COMP:11032"/>
        <dbReference type="ChEBI" id="CHEBI:29950"/>
        <dbReference type="ChEBI" id="CHEBI:57287"/>
        <dbReference type="ChEBI" id="CHEBI:57379"/>
        <dbReference type="ChEBI" id="CHEBI:74151"/>
        <dbReference type="EC" id="2.3.1.225"/>
    </reaction>
</comment>
<evidence type="ECO:0000313" key="11">
    <source>
        <dbReference type="Proteomes" id="UP000735302"/>
    </source>
</evidence>
<evidence type="ECO:0000259" key="9">
    <source>
        <dbReference type="Pfam" id="PF01529"/>
    </source>
</evidence>
<dbReference type="Proteomes" id="UP000735302">
    <property type="component" value="Unassembled WGS sequence"/>
</dbReference>
<dbReference type="GO" id="GO:0005783">
    <property type="term" value="C:endoplasmic reticulum"/>
    <property type="evidence" value="ECO:0007669"/>
    <property type="project" value="TreeGrafter"/>
</dbReference>
<keyword evidence="11" id="KW-1185">Reference proteome</keyword>
<feature type="transmembrane region" description="Helical" evidence="7">
    <location>
        <begin position="267"/>
        <end position="290"/>
    </location>
</feature>
<feature type="region of interest" description="Disordered" evidence="8">
    <location>
        <begin position="138"/>
        <end position="157"/>
    </location>
</feature>
<dbReference type="InterPro" id="IPR001594">
    <property type="entry name" value="Palmitoyltrfase_DHHC"/>
</dbReference>
<accession>A0AAV4AC61</accession>
<dbReference type="GO" id="GO:0005794">
    <property type="term" value="C:Golgi apparatus"/>
    <property type="evidence" value="ECO:0007669"/>
    <property type="project" value="TreeGrafter"/>
</dbReference>
<evidence type="ECO:0000256" key="7">
    <source>
        <dbReference type="RuleBase" id="RU079119"/>
    </source>
</evidence>
<comment type="similarity">
    <text evidence="7">Belongs to the DHHC palmitoyltransferase family.</text>
</comment>
<keyword evidence="5 7" id="KW-0472">Membrane</keyword>
<evidence type="ECO:0000256" key="5">
    <source>
        <dbReference type="ARBA" id="ARBA00023136"/>
    </source>
</evidence>
<dbReference type="GO" id="GO:0006612">
    <property type="term" value="P:protein targeting to membrane"/>
    <property type="evidence" value="ECO:0007669"/>
    <property type="project" value="TreeGrafter"/>
</dbReference>
<name>A0AAV4AC61_9GAST</name>
<reference evidence="10 11" key="1">
    <citation type="journal article" date="2021" name="Elife">
        <title>Chloroplast acquisition without the gene transfer in kleptoplastic sea slugs, Plakobranchus ocellatus.</title>
        <authorList>
            <person name="Maeda T."/>
            <person name="Takahashi S."/>
            <person name="Yoshida T."/>
            <person name="Shimamura S."/>
            <person name="Takaki Y."/>
            <person name="Nagai Y."/>
            <person name="Toyoda A."/>
            <person name="Suzuki Y."/>
            <person name="Arimoto A."/>
            <person name="Ishii H."/>
            <person name="Satoh N."/>
            <person name="Nishiyama T."/>
            <person name="Hasebe M."/>
            <person name="Maruyama T."/>
            <person name="Minagawa J."/>
            <person name="Obokata J."/>
            <person name="Shigenobu S."/>
        </authorList>
    </citation>
    <scope>NUCLEOTIDE SEQUENCE [LARGE SCALE GENOMIC DNA]</scope>
</reference>
<evidence type="ECO:0000256" key="1">
    <source>
        <dbReference type="ARBA" id="ARBA00004141"/>
    </source>
</evidence>
<feature type="domain" description="Palmitoyltransferase DHHC" evidence="9">
    <location>
        <begin position="168"/>
        <end position="308"/>
    </location>
</feature>
<evidence type="ECO:0000256" key="3">
    <source>
        <dbReference type="ARBA" id="ARBA00022692"/>
    </source>
</evidence>
<evidence type="ECO:0000256" key="2">
    <source>
        <dbReference type="ARBA" id="ARBA00022679"/>
    </source>
</evidence>
<keyword evidence="6 7" id="KW-0012">Acyltransferase</keyword>
<feature type="region of interest" description="Disordered" evidence="8">
    <location>
        <begin position="113"/>
        <end position="132"/>
    </location>
</feature>
<keyword evidence="2 7" id="KW-0808">Transferase</keyword>
<keyword evidence="4 7" id="KW-1133">Transmembrane helix</keyword>
<evidence type="ECO:0000256" key="6">
    <source>
        <dbReference type="ARBA" id="ARBA00023315"/>
    </source>
</evidence>
<protein>
    <recommendedName>
        <fullName evidence="7">Palmitoyltransferase</fullName>
        <ecNumber evidence="7">2.3.1.225</ecNumber>
    </recommendedName>
</protein>
<dbReference type="PANTHER" id="PTHR22883">
    <property type="entry name" value="ZINC FINGER DHHC DOMAIN CONTAINING PROTEIN"/>
    <property type="match status" value="1"/>
</dbReference>
<organism evidence="10 11">
    <name type="scientific">Plakobranchus ocellatus</name>
    <dbReference type="NCBI Taxonomy" id="259542"/>
    <lineage>
        <taxon>Eukaryota</taxon>
        <taxon>Metazoa</taxon>
        <taxon>Spiralia</taxon>
        <taxon>Lophotrochozoa</taxon>
        <taxon>Mollusca</taxon>
        <taxon>Gastropoda</taxon>
        <taxon>Heterobranchia</taxon>
        <taxon>Euthyneura</taxon>
        <taxon>Panpulmonata</taxon>
        <taxon>Sacoglossa</taxon>
        <taxon>Placobranchoidea</taxon>
        <taxon>Plakobranchidae</taxon>
        <taxon>Plakobranchus</taxon>
    </lineage>
</organism>
<evidence type="ECO:0000256" key="4">
    <source>
        <dbReference type="ARBA" id="ARBA00022989"/>
    </source>
</evidence>
<dbReference type="Pfam" id="PF01529">
    <property type="entry name" value="DHHC"/>
    <property type="match status" value="1"/>
</dbReference>
<comment type="domain">
    <text evidence="7">The DHHC domain is required for palmitoyltransferase activity.</text>
</comment>
<dbReference type="EC" id="2.3.1.225" evidence="7"/>
<keyword evidence="3 7" id="KW-0812">Transmembrane</keyword>
<proteinExistence type="inferred from homology"/>
<dbReference type="InterPro" id="IPR039859">
    <property type="entry name" value="PFA4/ZDH16/20/ERF2-like"/>
</dbReference>
<sequence length="358" mass="40656">MRPSNGCTALWSQSVNAIVVGSTDNVELLIACVSFLELISHWCLTRFTDSSFKGDVCPPEITVTYPQRVHPTVSGSDTKLDVTATRNHSITEFFNLGTSLDFNAKSSAVPGVAASSQGLNQENGRRRTYKSDNIVDSSEIPNKLDESNHTRATEGPKDASVKDWDIWSYCRTCCSFSPPRCHHCPLCNKCILKRHHHCFFTGVCIGAANERHFIAFMFWGMFVTVYGTAHMLPYAFGHLINSGQATHWDLIPFVVLYRIVFGYTHPTMFVLCLTFWCVNAFTVLAVTVFYRTAKLTVLGLTETEYLKNVNIVDSRRLPERLRHIMGENWVYNFILPFRRDTLLKEDAVNWPCIKRFSR</sequence>
<dbReference type="EMBL" id="BLXT01003756">
    <property type="protein sequence ID" value="GFO05961.1"/>
    <property type="molecule type" value="Genomic_DNA"/>
</dbReference>
<dbReference type="AlphaFoldDB" id="A0AAV4AC61"/>
<dbReference type="PROSITE" id="PS50216">
    <property type="entry name" value="DHHC"/>
    <property type="match status" value="1"/>
</dbReference>
<gene>
    <name evidence="10" type="ORF">PoB_003246600</name>
</gene>